<dbReference type="Pfam" id="PF00126">
    <property type="entry name" value="HTH_1"/>
    <property type="match status" value="1"/>
</dbReference>
<keyword evidence="3" id="KW-0238">DNA-binding</keyword>
<dbReference type="FunFam" id="1.10.10.10:FF:000001">
    <property type="entry name" value="LysR family transcriptional regulator"/>
    <property type="match status" value="1"/>
</dbReference>
<evidence type="ECO:0000313" key="6">
    <source>
        <dbReference type="EMBL" id="QNB48052.1"/>
    </source>
</evidence>
<dbReference type="NCBIfam" id="NF040786">
    <property type="entry name" value="LysR_Sec_metab"/>
    <property type="match status" value="1"/>
</dbReference>
<keyword evidence="4" id="KW-0804">Transcription</keyword>
<evidence type="ECO:0000256" key="1">
    <source>
        <dbReference type="ARBA" id="ARBA00009437"/>
    </source>
</evidence>
<dbReference type="EMBL" id="CP045798">
    <property type="protein sequence ID" value="QNB48052.1"/>
    <property type="molecule type" value="Genomic_DNA"/>
</dbReference>
<name>A0A7G6E7J8_THEFR</name>
<evidence type="ECO:0000256" key="3">
    <source>
        <dbReference type="ARBA" id="ARBA00023125"/>
    </source>
</evidence>
<protein>
    <submittedName>
        <fullName evidence="6">LysR family transcriptional regulator</fullName>
    </submittedName>
</protein>
<keyword evidence="2" id="KW-0805">Transcription regulation</keyword>
<dbReference type="Pfam" id="PF03466">
    <property type="entry name" value="LysR_substrate"/>
    <property type="match status" value="1"/>
</dbReference>
<dbReference type="InterPro" id="IPR036388">
    <property type="entry name" value="WH-like_DNA-bd_sf"/>
</dbReference>
<evidence type="ECO:0000256" key="2">
    <source>
        <dbReference type="ARBA" id="ARBA00023015"/>
    </source>
</evidence>
<dbReference type="PANTHER" id="PTHR30126">
    <property type="entry name" value="HTH-TYPE TRANSCRIPTIONAL REGULATOR"/>
    <property type="match status" value="1"/>
</dbReference>
<comment type="similarity">
    <text evidence="1">Belongs to the LysR transcriptional regulatory family.</text>
</comment>
<dbReference type="Gene3D" id="1.10.10.10">
    <property type="entry name" value="Winged helix-like DNA-binding domain superfamily/Winged helix DNA-binding domain"/>
    <property type="match status" value="1"/>
</dbReference>
<evidence type="ECO:0000256" key="4">
    <source>
        <dbReference type="ARBA" id="ARBA00023163"/>
    </source>
</evidence>
<dbReference type="GO" id="GO:0003700">
    <property type="term" value="F:DNA-binding transcription factor activity"/>
    <property type="evidence" value="ECO:0007669"/>
    <property type="project" value="InterPro"/>
</dbReference>
<dbReference type="AlphaFoldDB" id="A0A7G6E7J8"/>
<dbReference type="PANTHER" id="PTHR30126:SF40">
    <property type="entry name" value="HTH-TYPE TRANSCRIPTIONAL REGULATOR GLTR"/>
    <property type="match status" value="1"/>
</dbReference>
<dbReference type="PROSITE" id="PS50931">
    <property type="entry name" value="HTH_LYSR"/>
    <property type="match status" value="1"/>
</dbReference>
<evidence type="ECO:0000313" key="7">
    <source>
        <dbReference type="Proteomes" id="UP000515847"/>
    </source>
</evidence>
<dbReference type="InterPro" id="IPR005119">
    <property type="entry name" value="LysR_subst-bd"/>
</dbReference>
<dbReference type="KEGG" id="tfr:BR63_18340"/>
<gene>
    <name evidence="6" type="ORF">BR63_18340</name>
</gene>
<dbReference type="InterPro" id="IPR047788">
    <property type="entry name" value="LysR-like_Sec_metab"/>
</dbReference>
<dbReference type="InterPro" id="IPR000847">
    <property type="entry name" value="LysR_HTH_N"/>
</dbReference>
<dbReference type="Gene3D" id="3.40.190.290">
    <property type="match status" value="1"/>
</dbReference>
<organism evidence="6 7">
    <name type="scientific">Thermanaerosceptrum fracticalcis</name>
    <dbReference type="NCBI Taxonomy" id="1712410"/>
    <lineage>
        <taxon>Bacteria</taxon>
        <taxon>Bacillati</taxon>
        <taxon>Bacillota</taxon>
        <taxon>Clostridia</taxon>
        <taxon>Eubacteriales</taxon>
        <taxon>Peptococcaceae</taxon>
        <taxon>Thermanaerosceptrum</taxon>
    </lineage>
</organism>
<dbReference type="PRINTS" id="PR00039">
    <property type="entry name" value="HTHLYSR"/>
</dbReference>
<keyword evidence="7" id="KW-1185">Reference proteome</keyword>
<feature type="domain" description="HTH lysR-type" evidence="5">
    <location>
        <begin position="44"/>
        <end position="101"/>
    </location>
</feature>
<reference evidence="6 7" key="1">
    <citation type="journal article" date="2019" name="Front. Microbiol.">
        <title>Thermoanaerosceptrum fracticalcis gen. nov. sp. nov., a Novel Fumarate-Fermenting Microorganism From a Deep Fractured Carbonate Aquifer of the US Great Basin.</title>
        <authorList>
            <person name="Hamilton-Brehm S.D."/>
            <person name="Stewart L.E."/>
            <person name="Zavarin M."/>
            <person name="Caldwell M."/>
            <person name="Lawson P.A."/>
            <person name="Onstott T.C."/>
            <person name="Grzymski J."/>
            <person name="Neveux I."/>
            <person name="Lollar B.S."/>
            <person name="Russell C.E."/>
            <person name="Moser D.P."/>
        </authorList>
    </citation>
    <scope>NUCLEOTIDE SEQUENCE [LARGE SCALE GENOMIC DNA]</scope>
    <source>
        <strain evidence="6 7">DRI-13</strain>
    </source>
</reference>
<dbReference type="GO" id="GO:0000976">
    <property type="term" value="F:transcription cis-regulatory region binding"/>
    <property type="evidence" value="ECO:0007669"/>
    <property type="project" value="TreeGrafter"/>
</dbReference>
<evidence type="ECO:0000259" key="5">
    <source>
        <dbReference type="PROSITE" id="PS50931"/>
    </source>
</evidence>
<accession>A0A7G6E7J8</accession>
<dbReference type="InterPro" id="IPR036390">
    <property type="entry name" value="WH_DNA-bd_sf"/>
</dbReference>
<dbReference type="SUPFAM" id="SSF46785">
    <property type="entry name" value="Winged helix' DNA-binding domain"/>
    <property type="match status" value="1"/>
</dbReference>
<dbReference type="Proteomes" id="UP000515847">
    <property type="component" value="Chromosome"/>
</dbReference>
<dbReference type="SUPFAM" id="SSF53850">
    <property type="entry name" value="Periplasmic binding protein-like II"/>
    <property type="match status" value="1"/>
</dbReference>
<sequence length="335" mass="37030">MGAFSFLSRLCDNKNRPPVSHVQKKFVLENCVAYNGAKVGEVMIGMKHLQAFVTVVREKSFSRAAEVLYQTQPALSKQVKALENYLGAVLLDRSEKEVTLTDAGALFYPEAKRILDTLTQAKGAIAELQGLKRGKLSLGASTLPGEYLLPALVGKFRKIYPGIDVEIKVADTREIINALKSGEVQIGFLGAPPVEPIFEAYPFSEDRIILIAPPHYPDRVTDLSWDQLILREKGSGTRQVVEEFFKQQGRSVEKTAGAMEIGSTRAIINAVAAGWGFSFVSHWAAEEALLLGKVKEIPYVAQGIQRLIYCARVLNHYHGCTAQAFWEFAKDNSQK</sequence>
<proteinExistence type="inferred from homology"/>